<dbReference type="STRING" id="391936.S7S_01945"/>
<dbReference type="Proteomes" id="UP000006764">
    <property type="component" value="Chromosome"/>
</dbReference>
<evidence type="ECO:0000313" key="2">
    <source>
        <dbReference type="EMBL" id="AJD46811.1"/>
    </source>
</evidence>
<organism evidence="2 3">
    <name type="scientific">Isoalcanivorax pacificus W11-5</name>
    <dbReference type="NCBI Taxonomy" id="391936"/>
    <lineage>
        <taxon>Bacteria</taxon>
        <taxon>Pseudomonadati</taxon>
        <taxon>Pseudomonadota</taxon>
        <taxon>Gammaproteobacteria</taxon>
        <taxon>Oceanospirillales</taxon>
        <taxon>Alcanivoracaceae</taxon>
        <taxon>Isoalcanivorax</taxon>
    </lineage>
</organism>
<evidence type="ECO:0000256" key="1">
    <source>
        <dbReference type="SAM" id="MobiDB-lite"/>
    </source>
</evidence>
<accession>A0A0B4XIA7</accession>
<dbReference type="RefSeq" id="WP_041025893.1">
    <property type="nucleotide sequence ID" value="NZ_CP004387.1"/>
</dbReference>
<dbReference type="KEGG" id="apac:S7S_01945"/>
<dbReference type="AlphaFoldDB" id="A0A0B4XIA7"/>
<dbReference type="EMBL" id="CP004387">
    <property type="protein sequence ID" value="AJD46811.1"/>
    <property type="molecule type" value="Genomic_DNA"/>
</dbReference>
<dbReference type="OrthoDB" id="9848864at2"/>
<evidence type="ECO:0000313" key="3">
    <source>
        <dbReference type="Proteomes" id="UP000006764"/>
    </source>
</evidence>
<gene>
    <name evidence="2" type="ORF">S7S_01945</name>
</gene>
<reference evidence="2 3" key="1">
    <citation type="journal article" date="2012" name="J. Bacteriol.">
        <title>Genome sequence of an alkane-degrading bacterium, Alcanivorax pacificus type strain W11-5, isolated from deep sea sediment.</title>
        <authorList>
            <person name="Lai Q."/>
            <person name="Shao Z."/>
        </authorList>
    </citation>
    <scope>NUCLEOTIDE SEQUENCE [LARGE SCALE GENOMIC DNA]</scope>
    <source>
        <strain evidence="2 3">W11-5</strain>
    </source>
</reference>
<name>A0A0B4XIA7_9GAMM</name>
<sequence length="129" mass="13619">MQRPVSSPHSTTRPGHWLAALVLLLCATLTNQWPAQWGAALPDADGPRSEQHHQSAGTALLRATLSFWQASDEHGGDGGAEPAPLAFITALLPTPRPVIRLRPQPVAAAHNAQALGKGPRHPHAPPVLS</sequence>
<keyword evidence="3" id="KW-1185">Reference proteome</keyword>
<dbReference type="HOGENOM" id="CLU_1944158_0_0_6"/>
<proteinExistence type="predicted"/>
<protein>
    <submittedName>
        <fullName evidence="2">Uncharacterized protein</fullName>
    </submittedName>
</protein>
<feature type="region of interest" description="Disordered" evidence="1">
    <location>
        <begin position="105"/>
        <end position="129"/>
    </location>
</feature>